<feature type="transmembrane region" description="Helical" evidence="6">
    <location>
        <begin position="45"/>
        <end position="67"/>
    </location>
</feature>
<dbReference type="AlphaFoldDB" id="A0A2U3AMB8"/>
<protein>
    <submittedName>
        <fullName evidence="8">MFS transporter</fullName>
    </submittedName>
</protein>
<dbReference type="PANTHER" id="PTHR23531:SF1">
    <property type="entry name" value="QUINOLENE RESISTANCE PROTEIN NORA"/>
    <property type="match status" value="1"/>
</dbReference>
<dbReference type="SUPFAM" id="SSF103473">
    <property type="entry name" value="MFS general substrate transporter"/>
    <property type="match status" value="1"/>
</dbReference>
<evidence type="ECO:0000256" key="6">
    <source>
        <dbReference type="SAM" id="Phobius"/>
    </source>
</evidence>
<dbReference type="InterPro" id="IPR011701">
    <property type="entry name" value="MFS"/>
</dbReference>
<feature type="transmembrane region" description="Helical" evidence="6">
    <location>
        <begin position="245"/>
        <end position="262"/>
    </location>
</feature>
<dbReference type="CDD" id="cd17489">
    <property type="entry name" value="MFS_YfcJ_like"/>
    <property type="match status" value="1"/>
</dbReference>
<proteinExistence type="predicted"/>
<dbReference type="EMBL" id="QFVR01000007">
    <property type="protein sequence ID" value="PWI25672.1"/>
    <property type="molecule type" value="Genomic_DNA"/>
</dbReference>
<feature type="transmembrane region" description="Helical" evidence="6">
    <location>
        <begin position="215"/>
        <end position="239"/>
    </location>
</feature>
<feature type="transmembrane region" description="Helical" evidence="6">
    <location>
        <begin position="108"/>
        <end position="129"/>
    </location>
</feature>
<accession>A0A2U3AMB8</accession>
<keyword evidence="2" id="KW-0813">Transport</keyword>
<name>A0A2U3AMB8_9BACL</name>
<comment type="subcellular location">
    <subcellularLocation>
        <location evidence="1">Cell membrane</location>
        <topology evidence="1">Multi-pass membrane protein</topology>
    </subcellularLocation>
</comment>
<evidence type="ECO:0000313" key="9">
    <source>
        <dbReference type="Proteomes" id="UP000245938"/>
    </source>
</evidence>
<feature type="transmembrane region" description="Helical" evidence="6">
    <location>
        <begin position="141"/>
        <end position="162"/>
    </location>
</feature>
<dbReference type="InterPro" id="IPR036259">
    <property type="entry name" value="MFS_trans_sf"/>
</dbReference>
<evidence type="ECO:0000256" key="1">
    <source>
        <dbReference type="ARBA" id="ARBA00004651"/>
    </source>
</evidence>
<dbReference type="InterPro" id="IPR052714">
    <property type="entry name" value="MFS_Exporter"/>
</dbReference>
<dbReference type="Proteomes" id="UP000245938">
    <property type="component" value="Unassembled WGS sequence"/>
</dbReference>
<feature type="transmembrane region" description="Helical" evidence="6">
    <location>
        <begin position="336"/>
        <end position="356"/>
    </location>
</feature>
<feature type="transmembrane region" description="Helical" evidence="6">
    <location>
        <begin position="300"/>
        <end position="324"/>
    </location>
</feature>
<dbReference type="InterPro" id="IPR005829">
    <property type="entry name" value="Sugar_transporter_CS"/>
</dbReference>
<organism evidence="8 9">
    <name type="scientific">Kurthia sibirica</name>
    <dbReference type="NCBI Taxonomy" id="202750"/>
    <lineage>
        <taxon>Bacteria</taxon>
        <taxon>Bacillati</taxon>
        <taxon>Bacillota</taxon>
        <taxon>Bacilli</taxon>
        <taxon>Bacillales</taxon>
        <taxon>Caryophanaceae</taxon>
        <taxon>Kurthia</taxon>
    </lineage>
</organism>
<keyword evidence="3 6" id="KW-0812">Transmembrane</keyword>
<evidence type="ECO:0000256" key="5">
    <source>
        <dbReference type="ARBA" id="ARBA00023136"/>
    </source>
</evidence>
<dbReference type="InterPro" id="IPR020846">
    <property type="entry name" value="MFS_dom"/>
</dbReference>
<dbReference type="PANTHER" id="PTHR23531">
    <property type="entry name" value="QUINOLENE RESISTANCE PROTEIN NORA"/>
    <property type="match status" value="1"/>
</dbReference>
<dbReference type="OrthoDB" id="9814001at2"/>
<dbReference type="Pfam" id="PF07690">
    <property type="entry name" value="MFS_1"/>
    <property type="match status" value="1"/>
</dbReference>
<evidence type="ECO:0000256" key="4">
    <source>
        <dbReference type="ARBA" id="ARBA00022989"/>
    </source>
</evidence>
<keyword evidence="4 6" id="KW-1133">Transmembrane helix</keyword>
<evidence type="ECO:0000256" key="3">
    <source>
        <dbReference type="ARBA" id="ARBA00022692"/>
    </source>
</evidence>
<dbReference type="PROSITE" id="PS50850">
    <property type="entry name" value="MFS"/>
    <property type="match status" value="1"/>
</dbReference>
<reference evidence="8 9" key="1">
    <citation type="submission" date="2018-05" db="EMBL/GenBank/DDBJ databases">
        <title>Kurthia sibirica genome sequence.</title>
        <authorList>
            <person name="Maclea K.S."/>
            <person name="Goen A.E."/>
        </authorList>
    </citation>
    <scope>NUCLEOTIDE SEQUENCE [LARGE SCALE GENOMIC DNA]</scope>
    <source>
        <strain evidence="8 9">ATCC 49154</strain>
    </source>
</reference>
<evidence type="ECO:0000313" key="8">
    <source>
        <dbReference type="EMBL" id="PWI25672.1"/>
    </source>
</evidence>
<feature type="transmembrane region" description="Helical" evidence="6">
    <location>
        <begin position="12"/>
        <end position="39"/>
    </location>
</feature>
<sequence length="400" mass="43661">MKQGKEKLWTKQFINMAIINFLIIVIFYLLMVTIATFAVKDYHATVSQAGLVTGIYIIGTLLGRLFTGRVIDQIGRKKVLLFGLLFFVLTTSFYFLHLGITVLLISRFVHGIGVGIASTATGTIIANLLPASRRGEGIGYYSMSATLGTAIGPFIGIMMAQHTSYNTIFSLCMFIAVICLLLAIFTKIPMLPAMGKIEKKTEKTSFFAQYIEPKAIPIALVTLLMSFGYAAILTFINFFAKERDLVSASSFFFVVYALAILLTRPISGKLLDRFGSNIVMYPSFVLFAIGLLLISTAHTGVILLISGALIGIGYGNLSSAAQAIAVKVTPSHRMGLATSTYFIALDAGLGMGPYLLGYIIPVLGYGKLFTILGLFILVVMVIYYFAHGRHDKKIIIQQVK</sequence>
<keyword evidence="9" id="KW-1185">Reference proteome</keyword>
<dbReference type="PROSITE" id="PS00216">
    <property type="entry name" value="SUGAR_TRANSPORT_1"/>
    <property type="match status" value="1"/>
</dbReference>
<evidence type="ECO:0000256" key="2">
    <source>
        <dbReference type="ARBA" id="ARBA00022448"/>
    </source>
</evidence>
<feature type="transmembrane region" description="Helical" evidence="6">
    <location>
        <begin position="368"/>
        <end position="386"/>
    </location>
</feature>
<feature type="transmembrane region" description="Helical" evidence="6">
    <location>
        <begin position="79"/>
        <end position="96"/>
    </location>
</feature>
<dbReference type="GO" id="GO:0005886">
    <property type="term" value="C:plasma membrane"/>
    <property type="evidence" value="ECO:0007669"/>
    <property type="project" value="UniProtKB-SubCell"/>
</dbReference>
<comment type="caution">
    <text evidence="8">The sequence shown here is derived from an EMBL/GenBank/DDBJ whole genome shotgun (WGS) entry which is preliminary data.</text>
</comment>
<feature type="domain" description="Major facilitator superfamily (MFS) profile" evidence="7">
    <location>
        <begin position="12"/>
        <end position="391"/>
    </location>
</feature>
<dbReference type="GO" id="GO:0022857">
    <property type="term" value="F:transmembrane transporter activity"/>
    <property type="evidence" value="ECO:0007669"/>
    <property type="project" value="InterPro"/>
</dbReference>
<gene>
    <name evidence="8" type="ORF">DEX24_07120</name>
</gene>
<keyword evidence="5 6" id="KW-0472">Membrane</keyword>
<feature type="transmembrane region" description="Helical" evidence="6">
    <location>
        <begin position="168"/>
        <end position="194"/>
    </location>
</feature>
<evidence type="ECO:0000259" key="7">
    <source>
        <dbReference type="PROSITE" id="PS50850"/>
    </source>
</evidence>
<dbReference type="Gene3D" id="1.20.1250.20">
    <property type="entry name" value="MFS general substrate transporter like domains"/>
    <property type="match status" value="2"/>
</dbReference>
<feature type="transmembrane region" description="Helical" evidence="6">
    <location>
        <begin position="274"/>
        <end position="294"/>
    </location>
</feature>